<dbReference type="AlphaFoldDB" id="A0A0H5QHR9"/>
<accession>A0A0H5QHR9</accession>
<name>A0A0H5QHR9_9EUKA</name>
<reference evidence="1" key="1">
    <citation type="submission" date="2015-04" db="EMBL/GenBank/DDBJ databases">
        <title>The genome sequence of the plant pathogenic Rhizarian Plasmodiophora brassicae reveals insights in its biotrophic life cycle and the origin of chitin synthesis.</title>
        <authorList>
            <person name="Schwelm A."/>
            <person name="Fogelqvist J."/>
            <person name="Knaust A."/>
            <person name="Julke S."/>
            <person name="Lilja T."/>
            <person name="Dhandapani V."/>
            <person name="Bonilla-Rosso G."/>
            <person name="Karlsson M."/>
            <person name="Shevchenko A."/>
            <person name="Choi S.R."/>
            <person name="Kim H.G."/>
            <person name="Park J.Y."/>
            <person name="Lim Y.P."/>
            <person name="Ludwig-Muller J."/>
            <person name="Dixelius C."/>
        </authorList>
    </citation>
    <scope>NUCLEOTIDE SEQUENCE</scope>
    <source>
        <tissue evidence="1">Potato root galls</tissue>
    </source>
</reference>
<organism evidence="1">
    <name type="scientific">Spongospora subterranea</name>
    <dbReference type="NCBI Taxonomy" id="70186"/>
    <lineage>
        <taxon>Eukaryota</taxon>
        <taxon>Sar</taxon>
        <taxon>Rhizaria</taxon>
        <taxon>Endomyxa</taxon>
        <taxon>Phytomyxea</taxon>
        <taxon>Plasmodiophorida</taxon>
        <taxon>Plasmodiophoridae</taxon>
        <taxon>Spongospora</taxon>
    </lineage>
</organism>
<feature type="non-terminal residue" evidence="1">
    <location>
        <position position="1"/>
    </location>
</feature>
<sequence length="1051" mass="118455">STVLGYRLMGSDIDAHIQSIVQETLRHVVINRDARTDLDSAQLFRSIQASNSDKTEGVKRAWKKLVHDRLGLRLQNCVDDLLSQYGPREDIAILISKSIEERPEYVEIISELKREIAASVSSESCCSSDGLRIVTSSVEHDIPRQPTLEGEWRHRLGGDESTVYSESCLTDVSFSSLASQDCVGPLIDQLRNQSFSDAERLAALETLESVPATEVFSAPTWECLLSIPLHQARSDLISRLMSYFENLFDSALPDIQSGSILLHVEQYLVLNMEKISDNCRFLLHMLEKIAVTWASIETISDKILECTLKLLTIGLTRAEMANLDPTWSWISKWLFNGQIRSALVEAPLWSSFVESVFSCMDDAVSHTDINLMSRLLYYQSVRDLVSSSTTVQFLHRLVANWDLDLSSTEFALQPLVVRALSSPVFMQNFLELGEGFREFANGMMRLALTGGKFTSSLAIPVVGCLLIWPTSSSIVVEARFVEKLMDQLSNVHNETSYDLAAMKLIRLVATSNHLVLNWENINVSNAFSRLISSFPNSIDVKSTLVDICFTSSGCVKIRSDPDLVDAACNQLCHQLKSPLEHMLLHGDSLHCLLRHGASTALLAKLRDLHDDYDEVLLDSHRESALIIPFLRILQFAGWHWDALSPTISAICEITGILKIDVHIPIEIEMIGLRILSYIVKDVRCSELLIRTVPELYPRLLNKTEVFSSQINVADNCVHEIVSCGELIRFTDDIQILRHEIISFLEGHICHFVPPDTWPTSQPISPLSERSSLLERLFIAEGSDSFPIFLEQYLDGWTSNILSNSEDAPIIIPRHEGLTEDLYISRLTNRFSDMIASYKPPFNNNHSVYLHLYLTHCCENRSLSIADGVRLDHIALSIVWLWYIAGSERFDSPNDIWEYIICPAYQTFTAWRLHHGDPISHEQFTVLSRKFEESLIGLAPDLVYTLRSSDIGIIQLLDQWLLRGTILTSNISAALLALHLFDGEHAQTCDLVARLVRSEIIIRREVALGNLNNERLLGLIASTPCDLTAVFTLISRTFQNIPPRIQTRVSQK</sequence>
<proteinExistence type="predicted"/>
<dbReference type="EMBL" id="HACM01000419">
    <property type="protein sequence ID" value="CRZ00861.1"/>
    <property type="molecule type" value="Transcribed_RNA"/>
</dbReference>
<evidence type="ECO:0000313" key="1">
    <source>
        <dbReference type="EMBL" id="CRZ00861.1"/>
    </source>
</evidence>
<protein>
    <submittedName>
        <fullName evidence="1">Uncharacterized protein</fullName>
    </submittedName>
</protein>